<keyword evidence="4" id="KW-1185">Reference proteome</keyword>
<proteinExistence type="predicted"/>
<evidence type="ECO:0000313" key="3">
    <source>
        <dbReference type="EMBL" id="VFT92208.1"/>
    </source>
</evidence>
<evidence type="ECO:0000313" key="4">
    <source>
        <dbReference type="Proteomes" id="UP000332933"/>
    </source>
</evidence>
<organism evidence="3 4">
    <name type="scientific">Aphanomyces stellatus</name>
    <dbReference type="NCBI Taxonomy" id="120398"/>
    <lineage>
        <taxon>Eukaryota</taxon>
        <taxon>Sar</taxon>
        <taxon>Stramenopiles</taxon>
        <taxon>Oomycota</taxon>
        <taxon>Saprolegniomycetes</taxon>
        <taxon>Saprolegniales</taxon>
        <taxon>Verrucalvaceae</taxon>
        <taxon>Aphanomyces</taxon>
    </lineage>
</organism>
<dbReference type="Gene3D" id="2.80.10.50">
    <property type="match status" value="1"/>
</dbReference>
<dbReference type="SUPFAM" id="SSF50370">
    <property type="entry name" value="Ricin B-like lectins"/>
    <property type="match status" value="1"/>
</dbReference>
<sequence>MRPRQQPMQWSELAPRRLLRQPNHCVSDYLSLCLEASHPLPKPTTTSNPTPVRTPLTTINYPTQTQKPSQTQSSVTATTRTISSAPIPTSPEPPITHTPTTIRNPNAPPTPTLIPDCSKDVDLIARSTLPECSAAAGMDKLRIPSAIASWDKIVRSNIYGGLYGTPCYYLTLLMTDAANTCFWSLMRMPGSLDREEFIVYDNATAQTYNGPYAIKMNLFTGAGKALSIDKDLAVVVVNGKASSNPTFSYKIAPQLLEVDHGCLAPATDKALINVVKCNASDISQRWTYHIATNCVSHDATGLCMQAKAPRNTAL</sequence>
<evidence type="ECO:0000256" key="1">
    <source>
        <dbReference type="SAM" id="MobiDB-lite"/>
    </source>
</evidence>
<reference evidence="2" key="2">
    <citation type="submission" date="2019-06" db="EMBL/GenBank/DDBJ databases">
        <title>Genomics analysis of Aphanomyces spp. identifies a new class of oomycete effector associated with host adaptation.</title>
        <authorList>
            <person name="Gaulin E."/>
        </authorList>
    </citation>
    <scope>NUCLEOTIDE SEQUENCE</scope>
    <source>
        <strain evidence="2">CBS 578.67</strain>
    </source>
</reference>
<dbReference type="Proteomes" id="UP000332933">
    <property type="component" value="Unassembled WGS sequence"/>
</dbReference>
<dbReference type="EMBL" id="VJMH01005676">
    <property type="protein sequence ID" value="KAF0693642.1"/>
    <property type="molecule type" value="Genomic_DNA"/>
</dbReference>
<dbReference type="EMBL" id="CAADRA010005697">
    <property type="protein sequence ID" value="VFT92208.1"/>
    <property type="molecule type" value="Genomic_DNA"/>
</dbReference>
<dbReference type="InterPro" id="IPR035992">
    <property type="entry name" value="Ricin_B-like_lectins"/>
</dbReference>
<reference evidence="3 4" key="1">
    <citation type="submission" date="2019-03" db="EMBL/GenBank/DDBJ databases">
        <authorList>
            <person name="Gaulin E."/>
            <person name="Dumas B."/>
        </authorList>
    </citation>
    <scope>NUCLEOTIDE SEQUENCE [LARGE SCALE GENOMIC DNA]</scope>
    <source>
        <strain evidence="3">CBS 568.67</strain>
    </source>
</reference>
<evidence type="ECO:0000313" key="2">
    <source>
        <dbReference type="EMBL" id="KAF0693642.1"/>
    </source>
</evidence>
<gene>
    <name evidence="3" type="primary">Aste57867_15405</name>
    <name evidence="2" type="ORF">As57867_015349</name>
    <name evidence="3" type="ORF">ASTE57867_15405</name>
</gene>
<protein>
    <submittedName>
        <fullName evidence="3">Aste57867_15405 protein</fullName>
    </submittedName>
</protein>
<accession>A0A485L4W8</accession>
<dbReference type="AlphaFoldDB" id="A0A485L4W8"/>
<feature type="region of interest" description="Disordered" evidence="1">
    <location>
        <begin position="81"/>
        <end position="109"/>
    </location>
</feature>
<name>A0A485L4W8_9STRA</name>